<feature type="compositionally biased region" description="Polar residues" evidence="1">
    <location>
        <begin position="263"/>
        <end position="275"/>
    </location>
</feature>
<proteinExistence type="predicted"/>
<accession>A0A6P7GN40</accession>
<dbReference type="Proteomes" id="UP001652700">
    <property type="component" value="Unplaced"/>
</dbReference>
<keyword evidence="5" id="KW-1185">Reference proteome</keyword>
<gene>
    <name evidence="6" type="primary">LOC114344425</name>
</gene>
<feature type="compositionally biased region" description="Polar residues" evidence="1">
    <location>
        <begin position="45"/>
        <end position="64"/>
    </location>
</feature>
<keyword evidence="3" id="KW-0732">Signal</keyword>
<dbReference type="EnsemblMetazoa" id="XM_050641203.1">
    <property type="protein sequence ID" value="XP_050497160.1"/>
    <property type="gene ID" value="LOC126878463"/>
</dbReference>
<dbReference type="InParanoid" id="A0A6P7GN40"/>
<reference evidence="6" key="1">
    <citation type="submission" date="2025-04" db="UniProtKB">
        <authorList>
            <consortium name="RefSeq"/>
        </authorList>
    </citation>
    <scope>IDENTIFICATION</scope>
    <source>
        <tissue evidence="6">Whole insect</tissue>
    </source>
</reference>
<dbReference type="OrthoDB" id="8194095at2759"/>
<feature type="compositionally biased region" description="Basic and acidic residues" evidence="1">
    <location>
        <begin position="283"/>
        <end position="293"/>
    </location>
</feature>
<dbReference type="AlphaFoldDB" id="A0A6P7GN40"/>
<feature type="chain" id="PRO_5027748210" evidence="3">
    <location>
        <begin position="17"/>
        <end position="488"/>
    </location>
</feature>
<feature type="region of interest" description="Disordered" evidence="1">
    <location>
        <begin position="170"/>
        <end position="324"/>
    </location>
</feature>
<sequence>MLRFLVIVAMILFVDTFRLPRNNSAILISKYAKVVKWGNKDEKNNTQPVSSKSRTAVWTARSSSTSNRLNEPMYQYPVYRKEDHNNIEVVPAIGEVIQDRFQVPPYFPYKTKDSGITYLPPTQAPITAFTSAPVASSVKGLSLPQSFTAPNFDPNSFSSSINQNKAVSSASSTSDFYDSPFNSYNPPPAGNPDDSKNNYAPNLDQPDNTDSDGQNSYTNSPQDDGGPYNFAPTLKQPMAMSNRPGPVKSNSFDDASFLPDTYGSPNYVQTSQENHSVLDDDAERPKHPPRNIDDIYYPPSFPRDQIEENHNNNPNVIGSNPQDHVVPMLNIPPHDLSQPPTDMIPQDQKVSLMNIGPSSSSGLHNDFPKYLYDDHHFDHHIYEEVHHATTPEPEKKRVSTTNYSYYYLGRKLWYIPLYFSIYFMVYVTALIIKSIARRKVTLRNQYITANTRSRRDLTLDHMDALDEVHHNISTAIDKVDKMYSRLSM</sequence>
<dbReference type="RefSeq" id="XP_028151059.1">
    <property type="nucleotide sequence ID" value="XM_028295258.1"/>
</dbReference>
<protein>
    <submittedName>
        <fullName evidence="6">Uncharacterized protein LOC114344425</fullName>
    </submittedName>
</protein>
<feature type="compositionally biased region" description="Polar residues" evidence="1">
    <location>
        <begin position="311"/>
        <end position="322"/>
    </location>
</feature>
<feature type="compositionally biased region" description="Low complexity" evidence="1">
    <location>
        <begin position="170"/>
        <end position="179"/>
    </location>
</feature>
<keyword evidence="2" id="KW-1133">Transmembrane helix</keyword>
<evidence type="ECO:0000256" key="2">
    <source>
        <dbReference type="SAM" id="Phobius"/>
    </source>
</evidence>
<evidence type="ECO:0000256" key="3">
    <source>
        <dbReference type="SAM" id="SignalP"/>
    </source>
</evidence>
<name>A0A6P7GN40_DIAVI</name>
<feature type="region of interest" description="Disordered" evidence="1">
    <location>
        <begin position="42"/>
        <end position="64"/>
    </location>
</feature>
<evidence type="ECO:0000256" key="1">
    <source>
        <dbReference type="SAM" id="MobiDB-lite"/>
    </source>
</evidence>
<keyword evidence="2" id="KW-0812">Transmembrane</keyword>
<feature type="transmembrane region" description="Helical" evidence="2">
    <location>
        <begin position="412"/>
        <end position="432"/>
    </location>
</feature>
<reference evidence="4" key="2">
    <citation type="submission" date="2025-05" db="UniProtKB">
        <authorList>
            <consortium name="EnsemblMetazoa"/>
        </authorList>
    </citation>
    <scope>IDENTIFICATION</scope>
</reference>
<organism evidence="6">
    <name type="scientific">Diabrotica virgifera virgifera</name>
    <name type="common">western corn rootworm</name>
    <dbReference type="NCBI Taxonomy" id="50390"/>
    <lineage>
        <taxon>Eukaryota</taxon>
        <taxon>Metazoa</taxon>
        <taxon>Ecdysozoa</taxon>
        <taxon>Arthropoda</taxon>
        <taxon>Hexapoda</taxon>
        <taxon>Insecta</taxon>
        <taxon>Pterygota</taxon>
        <taxon>Neoptera</taxon>
        <taxon>Endopterygota</taxon>
        <taxon>Coleoptera</taxon>
        <taxon>Polyphaga</taxon>
        <taxon>Cucujiformia</taxon>
        <taxon>Chrysomeloidea</taxon>
        <taxon>Chrysomelidae</taxon>
        <taxon>Galerucinae</taxon>
        <taxon>Diabroticina</taxon>
        <taxon>Diabroticites</taxon>
        <taxon>Diabrotica</taxon>
    </lineage>
</organism>
<evidence type="ECO:0000313" key="6">
    <source>
        <dbReference type="RefSeq" id="XP_028151059.1"/>
    </source>
</evidence>
<evidence type="ECO:0000313" key="5">
    <source>
        <dbReference type="Proteomes" id="UP001652700"/>
    </source>
</evidence>
<feature type="compositionally biased region" description="Polar residues" evidence="1">
    <location>
        <begin position="197"/>
        <end position="222"/>
    </location>
</feature>
<feature type="signal peptide" evidence="3">
    <location>
        <begin position="1"/>
        <end position="16"/>
    </location>
</feature>
<evidence type="ECO:0000313" key="4">
    <source>
        <dbReference type="EnsemblMetazoa" id="XP_050497160.1"/>
    </source>
</evidence>
<keyword evidence="2" id="KW-0472">Membrane</keyword>